<evidence type="ECO:0000256" key="1">
    <source>
        <dbReference type="SAM" id="MobiDB-lite"/>
    </source>
</evidence>
<feature type="region of interest" description="Disordered" evidence="1">
    <location>
        <begin position="68"/>
        <end position="129"/>
    </location>
</feature>
<dbReference type="AlphaFoldDB" id="A0AAD7PK26"/>
<reference evidence="2" key="1">
    <citation type="journal article" date="2023" name="Science">
        <title>Elucidation of the pathway for biosynthesis of saponin adjuvants from the soapbark tree.</title>
        <authorList>
            <person name="Reed J."/>
            <person name="Orme A."/>
            <person name="El-Demerdash A."/>
            <person name="Owen C."/>
            <person name="Martin L.B.B."/>
            <person name="Misra R.C."/>
            <person name="Kikuchi S."/>
            <person name="Rejzek M."/>
            <person name="Martin A.C."/>
            <person name="Harkess A."/>
            <person name="Leebens-Mack J."/>
            <person name="Louveau T."/>
            <person name="Stephenson M.J."/>
            <person name="Osbourn A."/>
        </authorList>
    </citation>
    <scope>NUCLEOTIDE SEQUENCE</scope>
    <source>
        <strain evidence="2">S10</strain>
    </source>
</reference>
<name>A0AAD7PK26_QUISA</name>
<evidence type="ECO:0000313" key="2">
    <source>
        <dbReference type="EMBL" id="KAJ7958498.1"/>
    </source>
</evidence>
<feature type="compositionally biased region" description="Polar residues" evidence="1">
    <location>
        <begin position="88"/>
        <end position="107"/>
    </location>
</feature>
<keyword evidence="3" id="KW-1185">Reference proteome</keyword>
<sequence>MESTWVVDTSLDLNLNSSSHIKKDDIPATEVLVEDLQRMRSENKKLSEMLTQICQSYIALKTQFSDLMNNKKDSDQESRKRKAMGDDQISNMSGIINGNTECSSNYEESCKRPKENMNKERVSRDFCTN</sequence>
<feature type="compositionally biased region" description="Basic and acidic residues" evidence="1">
    <location>
        <begin position="69"/>
        <end position="78"/>
    </location>
</feature>
<comment type="caution">
    <text evidence="2">The sequence shown here is derived from an EMBL/GenBank/DDBJ whole genome shotgun (WGS) entry which is preliminary data.</text>
</comment>
<protein>
    <submittedName>
        <fullName evidence="2">WRKY transcription factor</fullName>
    </submittedName>
</protein>
<proteinExistence type="predicted"/>
<evidence type="ECO:0000313" key="3">
    <source>
        <dbReference type="Proteomes" id="UP001163823"/>
    </source>
</evidence>
<feature type="compositionally biased region" description="Basic and acidic residues" evidence="1">
    <location>
        <begin position="108"/>
        <end position="129"/>
    </location>
</feature>
<dbReference type="KEGG" id="qsa:O6P43_019221"/>
<accession>A0AAD7PK26</accession>
<dbReference type="EMBL" id="JARAOO010000008">
    <property type="protein sequence ID" value="KAJ7958498.1"/>
    <property type="molecule type" value="Genomic_DNA"/>
</dbReference>
<organism evidence="2 3">
    <name type="scientific">Quillaja saponaria</name>
    <name type="common">Soap bark tree</name>
    <dbReference type="NCBI Taxonomy" id="32244"/>
    <lineage>
        <taxon>Eukaryota</taxon>
        <taxon>Viridiplantae</taxon>
        <taxon>Streptophyta</taxon>
        <taxon>Embryophyta</taxon>
        <taxon>Tracheophyta</taxon>
        <taxon>Spermatophyta</taxon>
        <taxon>Magnoliopsida</taxon>
        <taxon>eudicotyledons</taxon>
        <taxon>Gunneridae</taxon>
        <taxon>Pentapetalae</taxon>
        <taxon>rosids</taxon>
        <taxon>fabids</taxon>
        <taxon>Fabales</taxon>
        <taxon>Quillajaceae</taxon>
        <taxon>Quillaja</taxon>
    </lineage>
</organism>
<dbReference type="Proteomes" id="UP001163823">
    <property type="component" value="Chromosome 8"/>
</dbReference>
<gene>
    <name evidence="2" type="ORF">O6P43_019221</name>
</gene>